<dbReference type="KEGG" id="smaa:IT774_04200"/>
<organism evidence="1 2">
    <name type="scientific">Salinimonas marina</name>
    <dbReference type="NCBI Taxonomy" id="2785918"/>
    <lineage>
        <taxon>Bacteria</taxon>
        <taxon>Pseudomonadati</taxon>
        <taxon>Pseudomonadota</taxon>
        <taxon>Gammaproteobacteria</taxon>
        <taxon>Alteromonadales</taxon>
        <taxon>Alteromonadaceae</taxon>
        <taxon>Alteromonas/Salinimonas group</taxon>
        <taxon>Salinimonas</taxon>
    </lineage>
</organism>
<accession>A0A7S9DZS8</accession>
<keyword evidence="2" id="KW-1185">Reference proteome</keyword>
<evidence type="ECO:0000313" key="1">
    <source>
        <dbReference type="EMBL" id="QPG06400.1"/>
    </source>
</evidence>
<keyword evidence="1" id="KW-0808">Transferase</keyword>
<dbReference type="GO" id="GO:0016020">
    <property type="term" value="C:membrane"/>
    <property type="evidence" value="ECO:0007669"/>
    <property type="project" value="InterPro"/>
</dbReference>
<protein>
    <submittedName>
        <fullName evidence="1">CDP-glycerol glycerophosphotransferase family protein</fullName>
    </submittedName>
</protein>
<dbReference type="SUPFAM" id="SSF53756">
    <property type="entry name" value="UDP-Glycosyltransferase/glycogen phosphorylase"/>
    <property type="match status" value="1"/>
</dbReference>
<dbReference type="InterPro" id="IPR043148">
    <property type="entry name" value="TagF_C"/>
</dbReference>
<dbReference type="AlphaFoldDB" id="A0A7S9DZS8"/>
<dbReference type="Pfam" id="PF04464">
    <property type="entry name" value="Glyphos_transf"/>
    <property type="match status" value="1"/>
</dbReference>
<dbReference type="Gene3D" id="3.40.50.12580">
    <property type="match status" value="1"/>
</dbReference>
<name>A0A7S9DZS8_9ALTE</name>
<dbReference type="InterPro" id="IPR007554">
    <property type="entry name" value="Glycerophosphate_synth"/>
</dbReference>
<dbReference type="RefSeq" id="WP_195811476.1">
    <property type="nucleotide sequence ID" value="NZ_CP064795.1"/>
</dbReference>
<gene>
    <name evidence="1" type="ORF">IT774_04200</name>
</gene>
<sequence length="349" mass="39297">MGKKKQVNHLFSCARKVLNSKKRILFVAPVEFHVPHLEPVINQLKQNTMFEVHTLGPFSDVSGHRHFTKQHEMAFVTAYDLVVSTDFSVVPYWIAAPKAFFGHGIGPKVNYQGREPIRDFTYSFCPCSAFYQVHKQAGLQCYKIGLPILDNPTPPAIQPLLTSFGLPTDLPLLVYAPSWSGTSKVISDIPTILKKLELLSEKMNIVVSPHPNLLNPKRYSQYNLFVKTSLPVNRPGGAFNTFDLCKAAEYVVSDISSVLFESMALGKIVLFDGNREIYEFSDAGQILEQMLPEVPTVNWDEPLDTQLTAAKNYPQPNCFIQNYLYNNGRAGLVMEKAIKNILNIRECNE</sequence>
<dbReference type="EMBL" id="CP064795">
    <property type="protein sequence ID" value="QPG06400.1"/>
    <property type="molecule type" value="Genomic_DNA"/>
</dbReference>
<evidence type="ECO:0000313" key="2">
    <source>
        <dbReference type="Proteomes" id="UP000595095"/>
    </source>
</evidence>
<dbReference type="GO" id="GO:0047355">
    <property type="term" value="F:CDP-glycerol glycerophosphotransferase activity"/>
    <property type="evidence" value="ECO:0007669"/>
    <property type="project" value="InterPro"/>
</dbReference>
<dbReference type="Proteomes" id="UP000595095">
    <property type="component" value="Chromosome"/>
</dbReference>
<reference evidence="1 2" key="1">
    <citation type="submission" date="2020-11" db="EMBL/GenBank/DDBJ databases">
        <title>Complete genome sequence for Salinimonas sp. strain G2-b.</title>
        <authorList>
            <person name="Park S.-J."/>
        </authorList>
    </citation>
    <scope>NUCLEOTIDE SEQUENCE [LARGE SCALE GENOMIC DNA]</scope>
    <source>
        <strain evidence="1 2">G2-b</strain>
    </source>
</reference>
<proteinExistence type="predicted"/>